<accession>A0A6J4SCI7</accession>
<dbReference type="AlphaFoldDB" id="A0A6J4SCI7"/>
<feature type="compositionally biased region" description="Basic and acidic residues" evidence="1">
    <location>
        <begin position="49"/>
        <end position="64"/>
    </location>
</feature>
<dbReference type="EMBL" id="CADCWA010000005">
    <property type="protein sequence ID" value="CAA9495699.1"/>
    <property type="molecule type" value="Genomic_DNA"/>
</dbReference>
<organism evidence="2">
    <name type="scientific">uncultured Sphingomonas sp</name>
    <dbReference type="NCBI Taxonomy" id="158754"/>
    <lineage>
        <taxon>Bacteria</taxon>
        <taxon>Pseudomonadati</taxon>
        <taxon>Pseudomonadota</taxon>
        <taxon>Alphaproteobacteria</taxon>
        <taxon>Sphingomonadales</taxon>
        <taxon>Sphingomonadaceae</taxon>
        <taxon>Sphingomonas</taxon>
        <taxon>environmental samples</taxon>
    </lineage>
</organism>
<protein>
    <submittedName>
        <fullName evidence="2">LSU ribosomal protein L14p (L23e)</fullName>
    </submittedName>
</protein>
<feature type="non-terminal residue" evidence="2">
    <location>
        <position position="1"/>
    </location>
</feature>
<reference evidence="2" key="1">
    <citation type="submission" date="2020-02" db="EMBL/GenBank/DDBJ databases">
        <authorList>
            <person name="Meier V. D."/>
        </authorList>
    </citation>
    <scope>NUCLEOTIDE SEQUENCE</scope>
    <source>
        <strain evidence="2">AVDCRST_MAG31</strain>
    </source>
</reference>
<gene>
    <name evidence="2" type="ORF">AVDCRST_MAG31-25</name>
</gene>
<sequence length="71" mass="8213">DPDAVQPGRRGQQRGQARPVHQGAGRVQAPRCRRRRHHRRVRQGSRAARPREEGRRPPRGDRSYRQGHPPS</sequence>
<proteinExistence type="predicted"/>
<feature type="region of interest" description="Disordered" evidence="1">
    <location>
        <begin position="1"/>
        <end position="71"/>
    </location>
</feature>
<name>A0A6J4SCI7_9SPHN</name>
<feature type="compositionally biased region" description="Low complexity" evidence="1">
    <location>
        <begin position="1"/>
        <end position="30"/>
    </location>
</feature>
<keyword evidence="2" id="KW-0689">Ribosomal protein</keyword>
<evidence type="ECO:0000313" key="2">
    <source>
        <dbReference type="EMBL" id="CAA9495699.1"/>
    </source>
</evidence>
<evidence type="ECO:0000256" key="1">
    <source>
        <dbReference type="SAM" id="MobiDB-lite"/>
    </source>
</evidence>
<feature type="compositionally biased region" description="Basic residues" evidence="1">
    <location>
        <begin position="31"/>
        <end position="43"/>
    </location>
</feature>
<keyword evidence="2" id="KW-0687">Ribonucleoprotein</keyword>
<dbReference type="GO" id="GO:0005840">
    <property type="term" value="C:ribosome"/>
    <property type="evidence" value="ECO:0007669"/>
    <property type="project" value="UniProtKB-KW"/>
</dbReference>
<feature type="non-terminal residue" evidence="2">
    <location>
        <position position="71"/>
    </location>
</feature>